<dbReference type="Proteomes" id="UP001388673">
    <property type="component" value="Unassembled WGS sequence"/>
</dbReference>
<keyword evidence="4 6" id="KW-1133">Transmembrane helix</keyword>
<reference evidence="7 8" key="1">
    <citation type="journal article" date="2024" name="bioRxiv">
        <title>Comparative genomics of Cryptococcus and Kwoniella reveals pathogenesis evolution and contrasting karyotype dynamics via intercentromeric recombination or chromosome fusion.</title>
        <authorList>
            <person name="Coelho M.A."/>
            <person name="David-Palma M."/>
            <person name="Shea T."/>
            <person name="Bowers K."/>
            <person name="McGinley-Smith S."/>
            <person name="Mohammad A.W."/>
            <person name="Gnirke A."/>
            <person name="Yurkov A.M."/>
            <person name="Nowrousian M."/>
            <person name="Sun S."/>
            <person name="Cuomo C.A."/>
            <person name="Heitman J."/>
        </authorList>
    </citation>
    <scope>NUCLEOTIDE SEQUENCE [LARGE SCALE GENOMIC DNA]</scope>
    <source>
        <strain evidence="7 8">CBS 13917</strain>
    </source>
</reference>
<evidence type="ECO:0000256" key="6">
    <source>
        <dbReference type="SAM" id="Phobius"/>
    </source>
</evidence>
<evidence type="ECO:0000256" key="3">
    <source>
        <dbReference type="ARBA" id="ARBA00022692"/>
    </source>
</evidence>
<dbReference type="Pfam" id="PF07690">
    <property type="entry name" value="MFS_1"/>
    <property type="match status" value="1"/>
</dbReference>
<sequence>MSLFQDDKPGETFRREYVTDNDSRGDQDTPIGHGEEINEKKLIRKIDWHIVPVLSVLYLLSFLDRTNIGNASLFGLQPALGLRGMQYSACLAIFFAFYVLFEVPSNMVMKAWRPSMWLPIIMVAWGIVITLTGIVQNFRGLFVARIFLGITEAGLFPGVSFFLTLWYRRHETNLRIALFFSAATVAGAFGGLLARLINLMDGVGGLEGWRLLSRIVYTSTLSVSQARSKGNIWLLSFIYIGALMPVYAFSLFSPTLIANLGYTAATAQLLSVPPYVLAALTTVIAGFLSDRAGRRGIFILGFSILALVGFAMCIATPNPRIGYAGVFLGAAGIYPLIPLIVSWSANTMGGSLKRSVGMAIVISIGNAGGVISSFIYRAVDRPRYFVSDLLGVYLTISQLGHGVVIGFVSMTFFLTCILMLILAKKNRERLAIAEARGGRPWSETEKLEQEERGDDADYFIYTL</sequence>
<dbReference type="RefSeq" id="XP_066805674.1">
    <property type="nucleotide sequence ID" value="XM_066944473.1"/>
</dbReference>
<evidence type="ECO:0000256" key="2">
    <source>
        <dbReference type="ARBA" id="ARBA00022448"/>
    </source>
</evidence>
<feature type="transmembrane region" description="Helical" evidence="6">
    <location>
        <begin position="272"/>
        <end position="289"/>
    </location>
</feature>
<dbReference type="InterPro" id="IPR036259">
    <property type="entry name" value="MFS_trans_sf"/>
</dbReference>
<dbReference type="GO" id="GO:0016020">
    <property type="term" value="C:membrane"/>
    <property type="evidence" value="ECO:0007669"/>
    <property type="project" value="UniProtKB-SubCell"/>
</dbReference>
<dbReference type="PANTHER" id="PTHR43791:SF46">
    <property type="entry name" value="MAJOR FACILITATOR SUPERFAMILY (MFS) PROFILE DOMAIN-CONTAINING PROTEIN-RELATED"/>
    <property type="match status" value="1"/>
</dbReference>
<dbReference type="PROSITE" id="PS00216">
    <property type="entry name" value="SUGAR_TRANSPORT_1"/>
    <property type="match status" value="1"/>
</dbReference>
<feature type="transmembrane region" description="Helical" evidence="6">
    <location>
        <begin position="142"/>
        <end position="164"/>
    </location>
</feature>
<dbReference type="SUPFAM" id="SSF103473">
    <property type="entry name" value="MFS general substrate transporter"/>
    <property type="match status" value="1"/>
</dbReference>
<dbReference type="InterPro" id="IPR005829">
    <property type="entry name" value="Sugar_transporter_CS"/>
</dbReference>
<comment type="subcellular location">
    <subcellularLocation>
        <location evidence="1">Membrane</location>
        <topology evidence="1">Multi-pass membrane protein</topology>
    </subcellularLocation>
</comment>
<feature type="transmembrane region" description="Helical" evidence="6">
    <location>
        <begin position="356"/>
        <end position="379"/>
    </location>
</feature>
<keyword evidence="8" id="KW-1185">Reference proteome</keyword>
<name>A0AAW0Z5H4_9TREE</name>
<keyword evidence="3 6" id="KW-0812">Transmembrane</keyword>
<dbReference type="FunFam" id="1.20.1250.20:FF:000057">
    <property type="entry name" value="MFS general substrate transporter"/>
    <property type="match status" value="1"/>
</dbReference>
<feature type="transmembrane region" description="Helical" evidence="6">
    <location>
        <begin position="399"/>
        <end position="422"/>
    </location>
</feature>
<feature type="transmembrane region" description="Helical" evidence="6">
    <location>
        <begin position="176"/>
        <end position="197"/>
    </location>
</feature>
<evidence type="ECO:0008006" key="9">
    <source>
        <dbReference type="Google" id="ProtNLM"/>
    </source>
</evidence>
<feature type="transmembrane region" description="Helical" evidence="6">
    <location>
        <begin position="323"/>
        <end position="344"/>
    </location>
</feature>
<proteinExistence type="predicted"/>
<protein>
    <recommendedName>
        <fullName evidence="9">Major facilitator superfamily (MFS) profile domain-containing protein</fullName>
    </recommendedName>
</protein>
<evidence type="ECO:0000313" key="7">
    <source>
        <dbReference type="EMBL" id="KAK8866195.1"/>
    </source>
</evidence>
<dbReference type="InterPro" id="IPR011701">
    <property type="entry name" value="MFS"/>
</dbReference>
<dbReference type="KEGG" id="kne:92178605"/>
<evidence type="ECO:0000256" key="1">
    <source>
        <dbReference type="ARBA" id="ARBA00004141"/>
    </source>
</evidence>
<dbReference type="FunFam" id="1.20.1250.20:FF:000013">
    <property type="entry name" value="MFS general substrate transporter"/>
    <property type="match status" value="1"/>
</dbReference>
<evidence type="ECO:0000256" key="5">
    <source>
        <dbReference type="ARBA" id="ARBA00023136"/>
    </source>
</evidence>
<feature type="transmembrane region" description="Helical" evidence="6">
    <location>
        <begin position="116"/>
        <end position="136"/>
    </location>
</feature>
<dbReference type="AlphaFoldDB" id="A0AAW0Z5H4"/>
<feature type="transmembrane region" description="Helical" evidence="6">
    <location>
        <begin position="296"/>
        <end position="317"/>
    </location>
</feature>
<dbReference type="Gene3D" id="1.20.1250.20">
    <property type="entry name" value="MFS general substrate transporter like domains"/>
    <property type="match status" value="2"/>
</dbReference>
<evidence type="ECO:0000256" key="4">
    <source>
        <dbReference type="ARBA" id="ARBA00022989"/>
    </source>
</evidence>
<evidence type="ECO:0000313" key="8">
    <source>
        <dbReference type="Proteomes" id="UP001388673"/>
    </source>
</evidence>
<keyword evidence="2" id="KW-0813">Transport</keyword>
<dbReference type="Pfam" id="PF00083">
    <property type="entry name" value="Sugar_tr"/>
    <property type="match status" value="1"/>
</dbReference>
<comment type="caution">
    <text evidence="7">The sequence shown here is derived from an EMBL/GenBank/DDBJ whole genome shotgun (WGS) entry which is preliminary data.</text>
</comment>
<dbReference type="GO" id="GO:0022857">
    <property type="term" value="F:transmembrane transporter activity"/>
    <property type="evidence" value="ECO:0007669"/>
    <property type="project" value="InterPro"/>
</dbReference>
<gene>
    <name evidence="7" type="ORF">IAR55_001346</name>
</gene>
<organism evidence="7 8">
    <name type="scientific">Kwoniella newhampshirensis</name>
    <dbReference type="NCBI Taxonomy" id="1651941"/>
    <lineage>
        <taxon>Eukaryota</taxon>
        <taxon>Fungi</taxon>
        <taxon>Dikarya</taxon>
        <taxon>Basidiomycota</taxon>
        <taxon>Agaricomycotina</taxon>
        <taxon>Tremellomycetes</taxon>
        <taxon>Tremellales</taxon>
        <taxon>Cryptococcaceae</taxon>
        <taxon>Kwoniella</taxon>
    </lineage>
</organism>
<dbReference type="InterPro" id="IPR005828">
    <property type="entry name" value="MFS_sugar_transport-like"/>
</dbReference>
<keyword evidence="5 6" id="KW-0472">Membrane</keyword>
<feature type="transmembrane region" description="Helical" evidence="6">
    <location>
        <begin position="233"/>
        <end position="252"/>
    </location>
</feature>
<feature type="transmembrane region" description="Helical" evidence="6">
    <location>
        <begin position="46"/>
        <end position="64"/>
    </location>
</feature>
<dbReference type="EMBL" id="JBCAWK010000002">
    <property type="protein sequence ID" value="KAK8866195.1"/>
    <property type="molecule type" value="Genomic_DNA"/>
</dbReference>
<dbReference type="GeneID" id="92178605"/>
<feature type="transmembrane region" description="Helical" evidence="6">
    <location>
        <begin position="84"/>
        <end position="104"/>
    </location>
</feature>
<dbReference type="PANTHER" id="PTHR43791">
    <property type="entry name" value="PERMEASE-RELATED"/>
    <property type="match status" value="1"/>
</dbReference>
<accession>A0AAW0Z5H4</accession>